<feature type="transmembrane region" description="Helical" evidence="1">
    <location>
        <begin position="12"/>
        <end position="32"/>
    </location>
</feature>
<keyword evidence="1" id="KW-1133">Transmembrane helix</keyword>
<organism evidence="2 3">
    <name type="scientific">Cuspidothrix issatschenkoi CHARLIE-1</name>
    <dbReference type="NCBI Taxonomy" id="2052836"/>
    <lineage>
        <taxon>Bacteria</taxon>
        <taxon>Bacillati</taxon>
        <taxon>Cyanobacteriota</taxon>
        <taxon>Cyanophyceae</taxon>
        <taxon>Nostocales</taxon>
        <taxon>Aphanizomenonaceae</taxon>
        <taxon>Cuspidothrix</taxon>
    </lineage>
</organism>
<keyword evidence="1" id="KW-0812">Transmembrane</keyword>
<dbReference type="OrthoDB" id="457462at2"/>
<feature type="transmembrane region" description="Helical" evidence="1">
    <location>
        <begin position="44"/>
        <end position="64"/>
    </location>
</feature>
<evidence type="ECO:0000313" key="2">
    <source>
        <dbReference type="EMBL" id="PPJ65072.1"/>
    </source>
</evidence>
<proteinExistence type="predicted"/>
<name>A0A2S6CZC6_9CYAN</name>
<dbReference type="SUPFAM" id="SSF103473">
    <property type="entry name" value="MFS general substrate transporter"/>
    <property type="match status" value="1"/>
</dbReference>
<dbReference type="InterPro" id="IPR036259">
    <property type="entry name" value="MFS_trans_sf"/>
</dbReference>
<dbReference type="EMBL" id="PGEM01000007">
    <property type="protein sequence ID" value="PPJ65072.1"/>
    <property type="molecule type" value="Genomic_DNA"/>
</dbReference>
<accession>A0A2S6CZC6</accession>
<feature type="transmembrane region" description="Helical" evidence="1">
    <location>
        <begin position="85"/>
        <end position="110"/>
    </location>
</feature>
<dbReference type="InterPro" id="IPR011701">
    <property type="entry name" value="MFS"/>
</dbReference>
<dbReference type="GO" id="GO:0022857">
    <property type="term" value="F:transmembrane transporter activity"/>
    <property type="evidence" value="ECO:0007669"/>
    <property type="project" value="InterPro"/>
</dbReference>
<dbReference type="RefSeq" id="WP_104386135.1">
    <property type="nucleotide sequence ID" value="NZ_PGEM01000007.1"/>
</dbReference>
<reference evidence="2 3" key="1">
    <citation type="submission" date="2018-02" db="EMBL/GenBank/DDBJ databases">
        <title>Discovery of a pederin family compound in a non-symbiotic bloom-forming cyanobacterium.</title>
        <authorList>
            <person name="Kust A."/>
            <person name="Mares J."/>
            <person name="Jokela J."/>
            <person name="Urajova P."/>
            <person name="Hajek J."/>
            <person name="Saurav K."/>
            <person name="Voracova K."/>
            <person name="Fewer D.P."/>
            <person name="Haapaniemi E."/>
            <person name="Permi P."/>
            <person name="Rehakova K."/>
            <person name="Sivonen K."/>
            <person name="Hrouzek P."/>
        </authorList>
    </citation>
    <scope>NUCLEOTIDE SEQUENCE [LARGE SCALE GENOMIC DNA]</scope>
    <source>
        <strain evidence="2 3">CHARLIE-1</strain>
    </source>
</reference>
<sequence>MNISKSQPRILWVQVLALAGVQGAITLTWLVYNIYLPQLLTQFGFPASLAVGLLVVENALGVVLEPLMGGLSDHAIHWLGSRFPFISVGVILASSLFIAIPCIVTFIPPIAVIKGILPLVLIAWALAMTVFRSPAISLLARYSMPKELPLAVSFVTLAGGIVGAFRGVANTFILSLGPIAAFSIASFVLLGAVFTLRFFNPPETPENPENIEIPKIPIGKLALILVTGFSIAWGSRLLMDTIGKILKTQLQTNNISGIMLGIGLILAIAALPAGFLAVKFGNRQAMLAGIFATILSLILMLNLGVHFLIVLLTLAGLSLILNGVIPYALELMPPKWAGLGTGMYFGGFSLAMSLFGFVFPATITSLVAGISSIFALLLASMCIIVGEKYIAILNKK</sequence>
<dbReference type="AlphaFoldDB" id="A0A2S6CZC6"/>
<dbReference type="Proteomes" id="UP000239589">
    <property type="component" value="Unassembled WGS sequence"/>
</dbReference>
<keyword evidence="3" id="KW-1185">Reference proteome</keyword>
<dbReference type="PANTHER" id="PTHR23528:SF1">
    <property type="entry name" value="MAJOR FACILITATOR SUPERFAMILY (MFS) PROFILE DOMAIN-CONTAINING PROTEIN"/>
    <property type="match status" value="1"/>
</dbReference>
<dbReference type="Gene3D" id="1.20.1250.20">
    <property type="entry name" value="MFS general substrate transporter like domains"/>
    <property type="match status" value="2"/>
</dbReference>
<feature type="transmembrane region" description="Helical" evidence="1">
    <location>
        <begin position="255"/>
        <end position="278"/>
    </location>
</feature>
<gene>
    <name evidence="2" type="ORF">CUN59_01245</name>
</gene>
<feature type="transmembrane region" description="Helical" evidence="1">
    <location>
        <begin position="365"/>
        <end position="386"/>
    </location>
</feature>
<feature type="transmembrane region" description="Helical" evidence="1">
    <location>
        <begin position="285"/>
        <end position="301"/>
    </location>
</feature>
<evidence type="ECO:0000256" key="1">
    <source>
        <dbReference type="SAM" id="Phobius"/>
    </source>
</evidence>
<dbReference type="Pfam" id="PF07690">
    <property type="entry name" value="MFS_1"/>
    <property type="match status" value="1"/>
</dbReference>
<feature type="transmembrane region" description="Helical" evidence="1">
    <location>
        <begin position="148"/>
        <end position="166"/>
    </location>
</feature>
<feature type="transmembrane region" description="Helical" evidence="1">
    <location>
        <begin position="307"/>
        <end position="329"/>
    </location>
</feature>
<protein>
    <submittedName>
        <fullName evidence="2">MFS transporter</fullName>
    </submittedName>
</protein>
<evidence type="ECO:0000313" key="3">
    <source>
        <dbReference type="Proteomes" id="UP000239589"/>
    </source>
</evidence>
<feature type="transmembrane region" description="Helical" evidence="1">
    <location>
        <begin position="172"/>
        <end position="196"/>
    </location>
</feature>
<feature type="transmembrane region" description="Helical" evidence="1">
    <location>
        <begin position="336"/>
        <end position="359"/>
    </location>
</feature>
<comment type="caution">
    <text evidence="2">The sequence shown here is derived from an EMBL/GenBank/DDBJ whole genome shotgun (WGS) entry which is preliminary data.</text>
</comment>
<dbReference type="PANTHER" id="PTHR23528">
    <property type="match status" value="1"/>
</dbReference>
<keyword evidence="1" id="KW-0472">Membrane</keyword>
<feature type="transmembrane region" description="Helical" evidence="1">
    <location>
        <begin position="116"/>
        <end position="136"/>
    </location>
</feature>